<comment type="catalytic activity">
    <reaction evidence="10 11">
        <text>tRNA(His) + L-histidine + ATP = L-histidyl-tRNA(His) + AMP + diphosphate + H(+)</text>
        <dbReference type="Rhea" id="RHEA:17313"/>
        <dbReference type="Rhea" id="RHEA-COMP:9665"/>
        <dbReference type="Rhea" id="RHEA-COMP:9689"/>
        <dbReference type="ChEBI" id="CHEBI:15378"/>
        <dbReference type="ChEBI" id="CHEBI:30616"/>
        <dbReference type="ChEBI" id="CHEBI:33019"/>
        <dbReference type="ChEBI" id="CHEBI:57595"/>
        <dbReference type="ChEBI" id="CHEBI:78442"/>
        <dbReference type="ChEBI" id="CHEBI:78527"/>
        <dbReference type="ChEBI" id="CHEBI:456215"/>
        <dbReference type="EC" id="6.1.1.21"/>
    </reaction>
</comment>
<keyword evidence="15" id="KW-1185">Reference proteome</keyword>
<keyword evidence="7 11" id="KW-0067">ATP-binding</keyword>
<keyword evidence="4 11" id="KW-0963">Cytoplasm</keyword>
<keyword evidence="6 11" id="KW-0547">Nucleotide-binding</keyword>
<dbReference type="PROSITE" id="PS50862">
    <property type="entry name" value="AA_TRNA_LIGASE_II"/>
    <property type="match status" value="1"/>
</dbReference>
<dbReference type="PIRSF" id="PIRSF001549">
    <property type="entry name" value="His-tRNA_synth"/>
    <property type="match status" value="1"/>
</dbReference>
<dbReference type="HAMAP" id="MF_00127">
    <property type="entry name" value="His_tRNA_synth"/>
    <property type="match status" value="1"/>
</dbReference>
<dbReference type="FunFam" id="3.30.930.10:FF:000005">
    <property type="entry name" value="Histidine--tRNA ligase"/>
    <property type="match status" value="1"/>
</dbReference>
<dbReference type="Pfam" id="PF13393">
    <property type="entry name" value="tRNA-synt_His"/>
    <property type="match status" value="1"/>
</dbReference>
<dbReference type="PANTHER" id="PTHR43707">
    <property type="entry name" value="HISTIDYL-TRNA SYNTHETASE"/>
    <property type="match status" value="1"/>
</dbReference>
<sequence length="416" mass="46943">MEAVKAPRGTRDILGDESWKWAYVTQMCRNVADDYGYREVHLPIFEHTELFCRGVGETTDVVEKEMYTFTDKGGRSITLRPELTASMVRSYLENEMNKGTQPAKLWSIGPMFRYERPQKGRYRQFVQLDIEALGAQDAFVDLEVIDFSMELYRRLGLSNLQVVLNSVGCPKCRPVYRKALQEYLRPRFDELCDSCKSRFDRNPLRILDCKSPICKEITEGAPSVMDHLCDECKEHFEQLQRGLDKIGAVVKHDKRLVRGLDYYTKTAYEILSGDLGSQNAVCGGGRYDNLAEAIGGPHVPGVGFASGIERVILTMEAQGCSFGRKPENKVYVVAAEPDARLDAMSLMRTLRMNRISADMDYMGRAMKGQMKTAGASAEYACILGMSEVERGVVTLKDLKEGVQEELTVEQIVNKLK</sequence>
<feature type="domain" description="Aminoacyl-transfer RNA synthetases class-II family profile" evidence="13">
    <location>
        <begin position="24"/>
        <end position="326"/>
    </location>
</feature>
<dbReference type="RefSeq" id="WP_066746676.1">
    <property type="nucleotide sequence ID" value="NZ_CP016757.1"/>
</dbReference>
<comment type="subcellular location">
    <subcellularLocation>
        <location evidence="1 11">Cytoplasm</location>
    </subcellularLocation>
</comment>
<protein>
    <recommendedName>
        <fullName evidence="11">Histidine--tRNA ligase</fullName>
        <ecNumber evidence="11">6.1.1.21</ecNumber>
    </recommendedName>
    <alternativeName>
        <fullName evidence="11">Histidyl-tRNA synthetase</fullName>
        <shortName evidence="11">HisRS</shortName>
    </alternativeName>
</protein>
<evidence type="ECO:0000256" key="11">
    <source>
        <dbReference type="HAMAP-Rule" id="MF_00127"/>
    </source>
</evidence>
<keyword evidence="9 11" id="KW-0030">Aminoacyl-tRNA synthetase</keyword>
<organism evidence="14 15">
    <name type="scientific">Cloacibacillus porcorum</name>
    <dbReference type="NCBI Taxonomy" id="1197717"/>
    <lineage>
        <taxon>Bacteria</taxon>
        <taxon>Thermotogati</taxon>
        <taxon>Synergistota</taxon>
        <taxon>Synergistia</taxon>
        <taxon>Synergistales</taxon>
        <taxon>Synergistaceae</taxon>
        <taxon>Cloacibacillus</taxon>
    </lineage>
</organism>
<dbReference type="InterPro" id="IPR015807">
    <property type="entry name" value="His-tRNA-ligase"/>
</dbReference>
<dbReference type="InterPro" id="IPR033656">
    <property type="entry name" value="HisRS_anticodon"/>
</dbReference>
<dbReference type="GeneID" id="83058597"/>
<comment type="similarity">
    <text evidence="2 11">Belongs to the class-II aminoacyl-tRNA synthetase family.</text>
</comment>
<keyword evidence="8 11" id="KW-0648">Protein biosynthesis</keyword>
<dbReference type="STRING" id="1197717.BED41_12140"/>
<dbReference type="Gene3D" id="3.30.930.10">
    <property type="entry name" value="Bira Bifunctional Protein, Domain 2"/>
    <property type="match status" value="1"/>
</dbReference>
<evidence type="ECO:0000256" key="10">
    <source>
        <dbReference type="ARBA" id="ARBA00047639"/>
    </source>
</evidence>
<feature type="binding site" evidence="12">
    <location>
        <position position="131"/>
    </location>
    <ligand>
        <name>L-histidine</name>
        <dbReference type="ChEBI" id="CHEBI:57595"/>
    </ligand>
</feature>
<dbReference type="Gene3D" id="3.40.50.800">
    <property type="entry name" value="Anticodon-binding domain"/>
    <property type="match status" value="1"/>
</dbReference>
<feature type="binding site" evidence="12">
    <location>
        <position position="113"/>
    </location>
    <ligand>
        <name>L-histidine</name>
        <dbReference type="ChEBI" id="CHEBI:57595"/>
    </ligand>
</feature>
<dbReference type="CDD" id="cd00773">
    <property type="entry name" value="HisRS-like_core"/>
    <property type="match status" value="1"/>
</dbReference>
<evidence type="ECO:0000256" key="4">
    <source>
        <dbReference type="ARBA" id="ARBA00022490"/>
    </source>
</evidence>
<evidence type="ECO:0000256" key="8">
    <source>
        <dbReference type="ARBA" id="ARBA00022917"/>
    </source>
</evidence>
<dbReference type="InterPro" id="IPR045864">
    <property type="entry name" value="aa-tRNA-synth_II/BPL/LPL"/>
</dbReference>
<evidence type="ECO:0000313" key="14">
    <source>
        <dbReference type="EMBL" id="ANZ45765.1"/>
    </source>
</evidence>
<dbReference type="SUPFAM" id="SSF55681">
    <property type="entry name" value="Class II aaRS and biotin synthetases"/>
    <property type="match status" value="1"/>
</dbReference>
<accession>A0A1B2I720</accession>
<keyword evidence="5 11" id="KW-0436">Ligase</keyword>
<gene>
    <name evidence="11" type="primary">hisS</name>
    <name evidence="14" type="ORF">BED41_12140</name>
</gene>
<name>A0A1B2I720_9BACT</name>
<dbReference type="InterPro" id="IPR004516">
    <property type="entry name" value="HisRS/HisZ"/>
</dbReference>
<dbReference type="InterPro" id="IPR036621">
    <property type="entry name" value="Anticodon-bd_dom_sf"/>
</dbReference>
<dbReference type="Proteomes" id="UP000093044">
    <property type="component" value="Chromosome"/>
</dbReference>
<evidence type="ECO:0000256" key="2">
    <source>
        <dbReference type="ARBA" id="ARBA00008226"/>
    </source>
</evidence>
<dbReference type="InterPro" id="IPR004154">
    <property type="entry name" value="Anticodon-bd"/>
</dbReference>
<evidence type="ECO:0000256" key="9">
    <source>
        <dbReference type="ARBA" id="ARBA00023146"/>
    </source>
</evidence>
<dbReference type="KEGG" id="cpor:BED41_12140"/>
<dbReference type="OrthoDB" id="9800814at2"/>
<feature type="binding site" evidence="12">
    <location>
        <begin position="262"/>
        <end position="263"/>
    </location>
    <ligand>
        <name>L-histidine</name>
        <dbReference type="ChEBI" id="CHEBI:57595"/>
    </ligand>
</feature>
<dbReference type="NCBIfam" id="TIGR00442">
    <property type="entry name" value="hisS"/>
    <property type="match status" value="1"/>
</dbReference>
<evidence type="ECO:0000256" key="7">
    <source>
        <dbReference type="ARBA" id="ARBA00022840"/>
    </source>
</evidence>
<evidence type="ECO:0000313" key="15">
    <source>
        <dbReference type="Proteomes" id="UP000093044"/>
    </source>
</evidence>
<dbReference type="CDD" id="cd00859">
    <property type="entry name" value="HisRS_anticodon"/>
    <property type="match status" value="1"/>
</dbReference>
<evidence type="ECO:0000259" key="13">
    <source>
        <dbReference type="PROSITE" id="PS50862"/>
    </source>
</evidence>
<dbReference type="SUPFAM" id="SSF52954">
    <property type="entry name" value="Class II aaRS ABD-related"/>
    <property type="match status" value="1"/>
</dbReference>
<evidence type="ECO:0000256" key="3">
    <source>
        <dbReference type="ARBA" id="ARBA00011738"/>
    </source>
</evidence>
<dbReference type="InterPro" id="IPR041715">
    <property type="entry name" value="HisRS-like_core"/>
</dbReference>
<dbReference type="InterPro" id="IPR006195">
    <property type="entry name" value="aa-tRNA-synth_II"/>
</dbReference>
<dbReference type="EC" id="6.1.1.21" evidence="11"/>
<comment type="subunit">
    <text evidence="3 11">Homodimer.</text>
</comment>
<dbReference type="GO" id="GO:0005524">
    <property type="term" value="F:ATP binding"/>
    <property type="evidence" value="ECO:0007669"/>
    <property type="project" value="UniProtKB-UniRule"/>
</dbReference>
<reference evidence="14" key="1">
    <citation type="submission" date="2016-08" db="EMBL/GenBank/DDBJ databases">
        <title>Complete genome of Cloacibacillus porcorum.</title>
        <authorList>
            <person name="Looft T."/>
            <person name="Bayles D.O."/>
            <person name="Alt D.P."/>
        </authorList>
    </citation>
    <scope>NUCLEOTIDE SEQUENCE [LARGE SCALE GENOMIC DNA]</scope>
    <source>
        <strain evidence="14">CL-84</strain>
    </source>
</reference>
<dbReference type="EMBL" id="CP016757">
    <property type="protein sequence ID" value="ANZ45765.1"/>
    <property type="molecule type" value="Genomic_DNA"/>
</dbReference>
<evidence type="ECO:0000256" key="12">
    <source>
        <dbReference type="PIRSR" id="PIRSR001549-1"/>
    </source>
</evidence>
<evidence type="ECO:0000256" key="5">
    <source>
        <dbReference type="ARBA" id="ARBA00022598"/>
    </source>
</evidence>
<dbReference type="GO" id="GO:0005737">
    <property type="term" value="C:cytoplasm"/>
    <property type="evidence" value="ECO:0007669"/>
    <property type="project" value="UniProtKB-SubCell"/>
</dbReference>
<proteinExistence type="inferred from homology"/>
<evidence type="ECO:0000256" key="1">
    <source>
        <dbReference type="ARBA" id="ARBA00004496"/>
    </source>
</evidence>
<feature type="binding site" evidence="12">
    <location>
        <position position="127"/>
    </location>
    <ligand>
        <name>L-histidine</name>
        <dbReference type="ChEBI" id="CHEBI:57595"/>
    </ligand>
</feature>
<dbReference type="GO" id="GO:0004821">
    <property type="term" value="F:histidine-tRNA ligase activity"/>
    <property type="evidence" value="ECO:0007669"/>
    <property type="project" value="UniProtKB-UniRule"/>
</dbReference>
<dbReference type="GO" id="GO:0006427">
    <property type="term" value="P:histidyl-tRNA aminoacylation"/>
    <property type="evidence" value="ECO:0007669"/>
    <property type="project" value="UniProtKB-UniRule"/>
</dbReference>
<dbReference type="PANTHER" id="PTHR43707:SF1">
    <property type="entry name" value="HISTIDINE--TRNA LIGASE, MITOCHONDRIAL-RELATED"/>
    <property type="match status" value="1"/>
</dbReference>
<feature type="binding site" evidence="12">
    <location>
        <position position="258"/>
    </location>
    <ligand>
        <name>L-histidine</name>
        <dbReference type="ChEBI" id="CHEBI:57595"/>
    </ligand>
</feature>
<dbReference type="Pfam" id="PF03129">
    <property type="entry name" value="HGTP_anticodon"/>
    <property type="match status" value="1"/>
</dbReference>
<evidence type="ECO:0000256" key="6">
    <source>
        <dbReference type="ARBA" id="ARBA00022741"/>
    </source>
</evidence>
<dbReference type="AlphaFoldDB" id="A0A1B2I720"/>
<feature type="binding site" evidence="12">
    <location>
        <begin position="82"/>
        <end position="84"/>
    </location>
    <ligand>
        <name>L-histidine</name>
        <dbReference type="ChEBI" id="CHEBI:57595"/>
    </ligand>
</feature>